<dbReference type="InterPro" id="IPR048519">
    <property type="entry name" value="Gfd2/YDR514C-like_C"/>
</dbReference>
<dbReference type="OrthoDB" id="5953249at2759"/>
<dbReference type="GO" id="GO:0003676">
    <property type="term" value="F:nucleic acid binding"/>
    <property type="evidence" value="ECO:0007669"/>
    <property type="project" value="InterPro"/>
</dbReference>
<name>A0A5N5D3U3_9PEZI</name>
<comment type="caution">
    <text evidence="3">The sequence shown here is derived from an EMBL/GenBank/DDBJ whole genome shotgun (WGS) entry which is preliminary data.</text>
</comment>
<feature type="domain" description="Gfd2/YDR514C-like C-terminal" evidence="2">
    <location>
        <begin position="147"/>
        <end position="328"/>
    </location>
</feature>
<dbReference type="AlphaFoldDB" id="A0A5N5D3U3"/>
<evidence type="ECO:0000259" key="2">
    <source>
        <dbReference type="Pfam" id="PF21762"/>
    </source>
</evidence>
<feature type="compositionally biased region" description="Basic and acidic residues" evidence="1">
    <location>
        <begin position="353"/>
        <end position="403"/>
    </location>
</feature>
<dbReference type="PANTHER" id="PTHR28083">
    <property type="entry name" value="GOOD FOR FULL DBP5 ACTIVITY PROTEIN 2"/>
    <property type="match status" value="1"/>
</dbReference>
<feature type="region of interest" description="Disordered" evidence="1">
    <location>
        <begin position="63"/>
        <end position="115"/>
    </location>
</feature>
<gene>
    <name evidence="3" type="primary">YDR514C</name>
    <name evidence="3" type="ORF">DBV05_g8997</name>
</gene>
<keyword evidence="4" id="KW-1185">Reference proteome</keyword>
<organism evidence="3 4">
    <name type="scientific">Lasiodiplodia theobromae</name>
    <dbReference type="NCBI Taxonomy" id="45133"/>
    <lineage>
        <taxon>Eukaryota</taxon>
        <taxon>Fungi</taxon>
        <taxon>Dikarya</taxon>
        <taxon>Ascomycota</taxon>
        <taxon>Pezizomycotina</taxon>
        <taxon>Dothideomycetes</taxon>
        <taxon>Dothideomycetes incertae sedis</taxon>
        <taxon>Botryosphaeriales</taxon>
        <taxon>Botryosphaeriaceae</taxon>
        <taxon>Lasiodiplodia</taxon>
    </lineage>
</organism>
<evidence type="ECO:0000313" key="4">
    <source>
        <dbReference type="Proteomes" id="UP000325902"/>
    </source>
</evidence>
<evidence type="ECO:0000256" key="1">
    <source>
        <dbReference type="SAM" id="MobiDB-lite"/>
    </source>
</evidence>
<sequence>MMTSGRFSEPRLLNWKRHVRACLSIASAPNFLFGVATLPPMHRLRRGLVSRIVLINPPRSATRLPMRQFHPGAPRRMTSDTGPAEMSTRQPSSKKAAEETPRPAKRSRYERKQDQMHPATLSLLRQYLGLEDKTNSVFNSATPLDPVFIAIDVEAFEYATQKVTEVGIAVLDTRELPAFPNASASEWAEKIRTHHHIIQEHRHLRNKRFVKGCPENFMFGESNVTPLIKMRDILKLAFTPADPSAGENCLRNVVLVGHDVRGDLNWIAKLGYSIRTTNPPIGLVDSQKIAKALKLPEGLATLVNALGEHPEFLHNAGNDAYWTMQSVLLLALYGSVLPEPPSMENARQIREKQIQAAKEKSDRLNAEAKRVREEKEAKEKEAKEALDRQGEGLHDVSTKDLPKVKAAQPRQVKGRKSEEAKKPRSVPGEGAEPSSSGTKKTRRRSRKAKISTKDLNYTGSH</sequence>
<proteinExistence type="predicted"/>
<feature type="compositionally biased region" description="Basic residues" evidence="1">
    <location>
        <begin position="439"/>
        <end position="450"/>
    </location>
</feature>
<accession>A0A5N5D3U3</accession>
<dbReference type="Gene3D" id="3.30.420.10">
    <property type="entry name" value="Ribonuclease H-like superfamily/Ribonuclease H"/>
    <property type="match status" value="1"/>
</dbReference>
<protein>
    <recommendedName>
        <fullName evidence="2">Gfd2/YDR514C-like C-terminal domain-containing protein</fullName>
    </recommendedName>
</protein>
<dbReference type="InterPro" id="IPR040151">
    <property type="entry name" value="Gfd2/YDR514C-like"/>
</dbReference>
<dbReference type="PANTHER" id="PTHR28083:SF1">
    <property type="entry name" value="GOOD FOR FULL DBP5 ACTIVITY PROTEIN 2"/>
    <property type="match status" value="1"/>
</dbReference>
<dbReference type="Proteomes" id="UP000325902">
    <property type="component" value="Unassembled WGS sequence"/>
</dbReference>
<dbReference type="EMBL" id="VCHE01000080">
    <property type="protein sequence ID" value="KAB2572358.1"/>
    <property type="molecule type" value="Genomic_DNA"/>
</dbReference>
<dbReference type="Pfam" id="PF21762">
    <property type="entry name" value="DEDDh_C"/>
    <property type="match status" value="1"/>
</dbReference>
<dbReference type="InterPro" id="IPR036397">
    <property type="entry name" value="RNaseH_sf"/>
</dbReference>
<dbReference type="SUPFAM" id="SSF53098">
    <property type="entry name" value="Ribonuclease H-like"/>
    <property type="match status" value="1"/>
</dbReference>
<feature type="region of interest" description="Disordered" evidence="1">
    <location>
        <begin position="353"/>
        <end position="461"/>
    </location>
</feature>
<dbReference type="GO" id="GO:0005634">
    <property type="term" value="C:nucleus"/>
    <property type="evidence" value="ECO:0007669"/>
    <property type="project" value="TreeGrafter"/>
</dbReference>
<dbReference type="InterPro" id="IPR012337">
    <property type="entry name" value="RNaseH-like_sf"/>
</dbReference>
<evidence type="ECO:0000313" key="3">
    <source>
        <dbReference type="EMBL" id="KAB2572358.1"/>
    </source>
</evidence>
<reference evidence="3 4" key="1">
    <citation type="journal article" date="2019" name="Sci. Rep.">
        <title>A multi-omics analysis of the grapevine pathogen Lasiodiplodia theobromae reveals that temperature affects the expression of virulence- and pathogenicity-related genes.</title>
        <authorList>
            <person name="Felix C."/>
            <person name="Meneses R."/>
            <person name="Goncalves M.F.M."/>
            <person name="Tilleman L."/>
            <person name="Duarte A.S."/>
            <person name="Jorrin-Novo J.V."/>
            <person name="Van de Peer Y."/>
            <person name="Deforce D."/>
            <person name="Van Nieuwerburgh F."/>
            <person name="Esteves A.C."/>
            <person name="Alves A."/>
        </authorList>
    </citation>
    <scope>NUCLEOTIDE SEQUENCE [LARGE SCALE GENOMIC DNA]</scope>
    <source>
        <strain evidence="3 4">LA-SOL3</strain>
    </source>
</reference>